<protein>
    <recommendedName>
        <fullName evidence="3">Reverse transcriptase</fullName>
    </recommendedName>
</protein>
<evidence type="ECO:0000313" key="1">
    <source>
        <dbReference type="EMBL" id="KAI9244198.1"/>
    </source>
</evidence>
<keyword evidence="2" id="KW-1185">Reference proteome</keyword>
<organism evidence="1 2">
    <name type="scientific">Phascolomyces articulosus</name>
    <dbReference type="NCBI Taxonomy" id="60185"/>
    <lineage>
        <taxon>Eukaryota</taxon>
        <taxon>Fungi</taxon>
        <taxon>Fungi incertae sedis</taxon>
        <taxon>Mucoromycota</taxon>
        <taxon>Mucoromycotina</taxon>
        <taxon>Mucoromycetes</taxon>
        <taxon>Mucorales</taxon>
        <taxon>Lichtheimiaceae</taxon>
        <taxon>Phascolomyces</taxon>
    </lineage>
</organism>
<dbReference type="Proteomes" id="UP001209540">
    <property type="component" value="Unassembled WGS sequence"/>
</dbReference>
<sequence length="154" mass="17891">PLWNQLPEPKDLTPNSIFKTTTKLFLHQCLELTTNDDPNGLLALCRLKVILGPVLWIPMTRKERSRCIRWRMGWLPNGRPKPCIKCEYHSLNKQHALLCLHVHHRLNLSISHYQDPILQLFNILPQSPPPQNHQPKGPIDVTFHLDLFVIIVIP</sequence>
<gene>
    <name evidence="1" type="ORF">BDA99DRAFT_448605</name>
</gene>
<proteinExistence type="predicted"/>
<comment type="caution">
    <text evidence="1">The sequence shown here is derived from an EMBL/GenBank/DDBJ whole genome shotgun (WGS) entry which is preliminary data.</text>
</comment>
<reference evidence="1" key="2">
    <citation type="submission" date="2023-02" db="EMBL/GenBank/DDBJ databases">
        <authorList>
            <consortium name="DOE Joint Genome Institute"/>
            <person name="Mondo S.J."/>
            <person name="Chang Y."/>
            <person name="Wang Y."/>
            <person name="Ahrendt S."/>
            <person name="Andreopoulos W."/>
            <person name="Barry K."/>
            <person name="Beard J."/>
            <person name="Benny G.L."/>
            <person name="Blankenship S."/>
            <person name="Bonito G."/>
            <person name="Cuomo C."/>
            <person name="Desiro A."/>
            <person name="Gervers K.A."/>
            <person name="Hundley H."/>
            <person name="Kuo A."/>
            <person name="LaButti K."/>
            <person name="Lang B.F."/>
            <person name="Lipzen A."/>
            <person name="O'Donnell K."/>
            <person name="Pangilinan J."/>
            <person name="Reynolds N."/>
            <person name="Sandor L."/>
            <person name="Smith M.W."/>
            <person name="Tsang A."/>
            <person name="Grigoriev I.V."/>
            <person name="Stajich J.E."/>
            <person name="Spatafora J.W."/>
        </authorList>
    </citation>
    <scope>NUCLEOTIDE SEQUENCE</scope>
    <source>
        <strain evidence="1">RSA 2281</strain>
    </source>
</reference>
<evidence type="ECO:0008006" key="3">
    <source>
        <dbReference type="Google" id="ProtNLM"/>
    </source>
</evidence>
<reference evidence="1" key="1">
    <citation type="journal article" date="2022" name="IScience">
        <title>Evolution of zygomycete secretomes and the origins of terrestrial fungal ecologies.</title>
        <authorList>
            <person name="Chang Y."/>
            <person name="Wang Y."/>
            <person name="Mondo S."/>
            <person name="Ahrendt S."/>
            <person name="Andreopoulos W."/>
            <person name="Barry K."/>
            <person name="Beard J."/>
            <person name="Benny G.L."/>
            <person name="Blankenship S."/>
            <person name="Bonito G."/>
            <person name="Cuomo C."/>
            <person name="Desiro A."/>
            <person name="Gervers K.A."/>
            <person name="Hundley H."/>
            <person name="Kuo A."/>
            <person name="LaButti K."/>
            <person name="Lang B.F."/>
            <person name="Lipzen A."/>
            <person name="O'Donnell K."/>
            <person name="Pangilinan J."/>
            <person name="Reynolds N."/>
            <person name="Sandor L."/>
            <person name="Smith M.E."/>
            <person name="Tsang A."/>
            <person name="Grigoriev I.V."/>
            <person name="Stajich J.E."/>
            <person name="Spatafora J.W."/>
        </authorList>
    </citation>
    <scope>NUCLEOTIDE SEQUENCE</scope>
    <source>
        <strain evidence="1">RSA 2281</strain>
    </source>
</reference>
<evidence type="ECO:0000313" key="2">
    <source>
        <dbReference type="Proteomes" id="UP001209540"/>
    </source>
</evidence>
<feature type="non-terminal residue" evidence="1">
    <location>
        <position position="1"/>
    </location>
</feature>
<accession>A0AAD5JVS5</accession>
<dbReference type="EMBL" id="JAIXMP010000062">
    <property type="protein sequence ID" value="KAI9244198.1"/>
    <property type="molecule type" value="Genomic_DNA"/>
</dbReference>
<name>A0AAD5JVS5_9FUNG</name>
<dbReference type="AlphaFoldDB" id="A0AAD5JVS5"/>